<organism evidence="2 3">
    <name type="scientific">Streptomyces cinnamoneus</name>
    <name type="common">Streptoverticillium cinnamoneum</name>
    <dbReference type="NCBI Taxonomy" id="53446"/>
    <lineage>
        <taxon>Bacteria</taxon>
        <taxon>Bacillati</taxon>
        <taxon>Actinomycetota</taxon>
        <taxon>Actinomycetes</taxon>
        <taxon>Kitasatosporales</taxon>
        <taxon>Streptomycetaceae</taxon>
        <taxon>Streptomyces</taxon>
        <taxon>Streptomyces cinnamoneus group</taxon>
    </lineage>
</organism>
<reference evidence="2" key="2">
    <citation type="submission" date="2020-09" db="EMBL/GenBank/DDBJ databases">
        <authorList>
            <person name="Sun Q."/>
            <person name="Ohkuma M."/>
        </authorList>
    </citation>
    <scope>NUCLEOTIDE SEQUENCE</scope>
    <source>
        <strain evidence="2">JCM 4633</strain>
    </source>
</reference>
<protein>
    <submittedName>
        <fullName evidence="2">Uncharacterized protein</fullName>
    </submittedName>
</protein>
<accession>A0A918TBF9</accession>
<reference evidence="2" key="1">
    <citation type="journal article" date="2014" name="Int. J. Syst. Evol. Microbiol.">
        <title>Complete genome sequence of Corynebacterium casei LMG S-19264T (=DSM 44701T), isolated from a smear-ripened cheese.</title>
        <authorList>
            <consortium name="US DOE Joint Genome Institute (JGI-PGF)"/>
            <person name="Walter F."/>
            <person name="Albersmeier A."/>
            <person name="Kalinowski J."/>
            <person name="Ruckert C."/>
        </authorList>
    </citation>
    <scope>NUCLEOTIDE SEQUENCE</scope>
    <source>
        <strain evidence="2">JCM 4633</strain>
    </source>
</reference>
<dbReference type="EMBL" id="BMVB01000003">
    <property type="protein sequence ID" value="GHC38495.1"/>
    <property type="molecule type" value="Genomic_DNA"/>
</dbReference>
<proteinExistence type="predicted"/>
<feature type="region of interest" description="Disordered" evidence="1">
    <location>
        <begin position="1"/>
        <end position="22"/>
    </location>
</feature>
<feature type="compositionally biased region" description="Polar residues" evidence="1">
    <location>
        <begin position="1"/>
        <end position="10"/>
    </location>
</feature>
<dbReference type="Proteomes" id="UP000646244">
    <property type="component" value="Unassembled WGS sequence"/>
</dbReference>
<feature type="region of interest" description="Disordered" evidence="1">
    <location>
        <begin position="34"/>
        <end position="62"/>
    </location>
</feature>
<evidence type="ECO:0000256" key="1">
    <source>
        <dbReference type="SAM" id="MobiDB-lite"/>
    </source>
</evidence>
<name>A0A918TBF9_STRCJ</name>
<dbReference type="AlphaFoldDB" id="A0A918TBF9"/>
<evidence type="ECO:0000313" key="2">
    <source>
        <dbReference type="EMBL" id="GHC38495.1"/>
    </source>
</evidence>
<evidence type="ECO:0000313" key="3">
    <source>
        <dbReference type="Proteomes" id="UP000646244"/>
    </source>
</evidence>
<feature type="compositionally biased region" description="Basic and acidic residues" evidence="1">
    <location>
        <begin position="45"/>
        <end position="62"/>
    </location>
</feature>
<gene>
    <name evidence="2" type="ORF">GCM10010507_10050</name>
</gene>
<sequence length="168" mass="17338">MNGPTRTATSWPWPGVQGGEPRAVRVDGGLVVEYEGGGGLRPPPRGRDRDGVGPLTDDLRRGADMDDLAERAVQPGVLAGHGRSAEVVVSDCDADAGLLHEPSDRLGDDGCAFRNQEKIKSEGSLCLSGPFGQCTLRLANVTVSGAVRGWAASTVSAGCRPSGGGDCR</sequence>
<comment type="caution">
    <text evidence="2">The sequence shown here is derived from an EMBL/GenBank/DDBJ whole genome shotgun (WGS) entry which is preliminary data.</text>
</comment>